<dbReference type="RefSeq" id="WP_187528918.1">
    <property type="nucleotide sequence ID" value="NZ_CP060724.1"/>
</dbReference>
<dbReference type="EMBL" id="CP060724">
    <property type="protein sequence ID" value="QNN75083.1"/>
    <property type="molecule type" value="Genomic_DNA"/>
</dbReference>
<dbReference type="KEGG" id="wdi:H9L19_06835"/>
<accession>A0A7G9T4Q8</accession>
<name>A0A7G9T4Q8_9LACO</name>
<dbReference type="Pfam" id="PF06488">
    <property type="entry name" value="L_lac_phage_MSP"/>
    <property type="match status" value="1"/>
</dbReference>
<reference evidence="2 3" key="1">
    <citation type="submission" date="2020-08" db="EMBL/GenBank/DDBJ databases">
        <title>Genome sequence of Weissella diestrammenae KACC 16890T.</title>
        <authorList>
            <person name="Hyun D.-W."/>
            <person name="Bae J.-W."/>
        </authorList>
    </citation>
    <scope>NUCLEOTIDE SEQUENCE [LARGE SCALE GENOMIC DNA]</scope>
    <source>
        <strain evidence="2 3">KACC 16890</strain>
    </source>
</reference>
<dbReference type="Proteomes" id="UP000515800">
    <property type="component" value="Chromosome"/>
</dbReference>
<protein>
    <submittedName>
        <fullName evidence="2">Phage tail protein</fullName>
    </submittedName>
</protein>
<keyword evidence="3" id="KW-1185">Reference proteome</keyword>
<evidence type="ECO:0000313" key="3">
    <source>
        <dbReference type="Proteomes" id="UP000515800"/>
    </source>
</evidence>
<evidence type="ECO:0000313" key="2">
    <source>
        <dbReference type="EMBL" id="QNN75083.1"/>
    </source>
</evidence>
<proteinExistence type="predicted"/>
<sequence length="219" mass="23853">MANDVATTKKYDKRTATHGNSWGAFAKITNDSAGETQFGTPKIFTGLRANSFETTQDSNPYYADNLEHIRLTGAKAVEGSIKAYQFPRQFAIDHMGYKETENGGLIDTGTFGNFVWQFVETITDQFGGETEQLTIYYNVKASAPTAETATDEDSAEPKEFEIPVTASPNPAVIDGDGKAVTVMTITKDEKNAALFDLAYQQVILPDTKIPSDPETPAEG</sequence>
<evidence type="ECO:0000259" key="1">
    <source>
        <dbReference type="Pfam" id="PF06488"/>
    </source>
</evidence>
<gene>
    <name evidence="2" type="ORF">H9L19_06835</name>
</gene>
<feature type="domain" description="Phage tail tube protein N-terminal" evidence="1">
    <location>
        <begin position="9"/>
        <end position="209"/>
    </location>
</feature>
<dbReference type="AlphaFoldDB" id="A0A7G9T4Q8"/>
<dbReference type="InterPro" id="IPR046764">
    <property type="entry name" value="L_lac_phage_MSP_N"/>
</dbReference>
<organism evidence="2 3">
    <name type="scientific">Weissella diestrammenae</name>
    <dbReference type="NCBI Taxonomy" id="1162633"/>
    <lineage>
        <taxon>Bacteria</taxon>
        <taxon>Bacillati</taxon>
        <taxon>Bacillota</taxon>
        <taxon>Bacilli</taxon>
        <taxon>Lactobacillales</taxon>
        <taxon>Lactobacillaceae</taxon>
        <taxon>Weissella</taxon>
    </lineage>
</organism>